<keyword evidence="1" id="KW-0812">Transmembrane</keyword>
<reference evidence="3" key="1">
    <citation type="journal article" date="2019" name="Int. J. Syst. Evol. Microbiol.">
        <title>The Global Catalogue of Microorganisms (GCM) 10K type strain sequencing project: providing services to taxonomists for standard genome sequencing and annotation.</title>
        <authorList>
            <consortium name="The Broad Institute Genomics Platform"/>
            <consortium name="The Broad Institute Genome Sequencing Center for Infectious Disease"/>
            <person name="Wu L."/>
            <person name="Ma J."/>
        </authorList>
    </citation>
    <scope>NUCLEOTIDE SEQUENCE [LARGE SCALE GENOMIC DNA]</scope>
    <source>
        <strain evidence="3">LMG 24813</strain>
    </source>
</reference>
<keyword evidence="3" id="KW-1185">Reference proteome</keyword>
<evidence type="ECO:0008006" key="4">
    <source>
        <dbReference type="Google" id="ProtNLM"/>
    </source>
</evidence>
<gene>
    <name evidence="2" type="ORF">ACFOY1_11600</name>
</gene>
<evidence type="ECO:0000256" key="1">
    <source>
        <dbReference type="SAM" id="Phobius"/>
    </source>
</evidence>
<feature type="transmembrane region" description="Helical" evidence="1">
    <location>
        <begin position="117"/>
        <end position="143"/>
    </location>
</feature>
<evidence type="ECO:0000313" key="2">
    <source>
        <dbReference type="EMBL" id="MFC4201599.1"/>
    </source>
</evidence>
<comment type="caution">
    <text evidence="2">The sequence shown here is derived from an EMBL/GenBank/DDBJ whole genome shotgun (WGS) entry which is preliminary data.</text>
</comment>
<evidence type="ECO:0000313" key="3">
    <source>
        <dbReference type="Proteomes" id="UP001595848"/>
    </source>
</evidence>
<dbReference type="Proteomes" id="UP001595848">
    <property type="component" value="Unassembled WGS sequence"/>
</dbReference>
<dbReference type="EMBL" id="JBHSBV010000004">
    <property type="protein sequence ID" value="MFC4201599.1"/>
    <property type="molecule type" value="Genomic_DNA"/>
</dbReference>
<protein>
    <recommendedName>
        <fullName evidence="4">Membrane-anchored ribosome-binding protein, inhibits growth in stationary phase, ElaB/YqjD/DUF883 family</fullName>
    </recommendedName>
</protein>
<dbReference type="RefSeq" id="WP_217965516.1">
    <property type="nucleotide sequence ID" value="NZ_JAHTBN010000007.1"/>
</dbReference>
<keyword evidence="1" id="KW-1133">Transmembrane helix</keyword>
<accession>A0ABV8NYK2</accession>
<keyword evidence="1" id="KW-0472">Membrane</keyword>
<name>A0ABV8NYK2_9BURK</name>
<sequence length="144" mass="15810">MESNLAPNGARTKLDLLYHEVLGEVSNLVDRLERTTQHLHTMQKSMQTMADTQQALPQQLSHHLTATIESSIRPIHQEAQQATQAMLQDTHQQLNILAREAAQYAHTAHRSARRMTWIALLVGGATGVLGGLLAGLALGHLLIS</sequence>
<proteinExistence type="predicted"/>
<organism evidence="2 3">
    <name type="scientific">Candidimonas humi</name>
    <dbReference type="NCBI Taxonomy" id="683355"/>
    <lineage>
        <taxon>Bacteria</taxon>
        <taxon>Pseudomonadati</taxon>
        <taxon>Pseudomonadota</taxon>
        <taxon>Betaproteobacteria</taxon>
        <taxon>Burkholderiales</taxon>
        <taxon>Alcaligenaceae</taxon>
        <taxon>Candidimonas</taxon>
    </lineage>
</organism>